<dbReference type="InterPro" id="IPR000307">
    <property type="entry name" value="Ribosomal_bS16"/>
</dbReference>
<sequence>MATKIRLKRMGKIRTPMYRIVVMDGRTKRDGRAIEEIGIYQPKNDPSIIEVNSERALYWLGVGAQPSDTVREILKLSGDWQKFSGEDAPSGITPQPEKSDKLAAFNAALAEADDEPAAGAITGRRAKGADAPAEESAAEGETAEADAAESTDEA</sequence>
<keyword evidence="2 3" id="KW-0687">Ribonucleoprotein</keyword>
<protein>
    <recommendedName>
        <fullName evidence="3">Small ribosomal subunit protein bS16</fullName>
    </recommendedName>
</protein>
<dbReference type="InterPro" id="IPR023803">
    <property type="entry name" value="Ribosomal_bS16_dom_sf"/>
</dbReference>
<dbReference type="InterPro" id="IPR020592">
    <property type="entry name" value="Ribosomal_bS16_CS"/>
</dbReference>
<dbReference type="RefSeq" id="WP_232549734.1">
    <property type="nucleotide sequence ID" value="NZ_CP115965.1"/>
</dbReference>
<dbReference type="PANTHER" id="PTHR12919:SF20">
    <property type="entry name" value="SMALL RIBOSOMAL SUBUNIT PROTEIN BS16M"/>
    <property type="match status" value="1"/>
</dbReference>
<proteinExistence type="inferred from homology"/>
<accession>A0ABZ3CAU0</accession>
<evidence type="ECO:0000313" key="5">
    <source>
        <dbReference type="EMBL" id="WZW99721.1"/>
    </source>
</evidence>
<feature type="region of interest" description="Disordered" evidence="4">
    <location>
        <begin position="113"/>
        <end position="154"/>
    </location>
</feature>
<gene>
    <name evidence="3 5" type="primary">rpsP</name>
    <name evidence="5" type="ORF">PCC79_05870</name>
</gene>
<name>A0ABZ3CAU0_9ACTN</name>
<organism evidence="5 6">
    <name type="scientific">Propioniciclava soli</name>
    <dbReference type="NCBI Taxonomy" id="2775081"/>
    <lineage>
        <taxon>Bacteria</taxon>
        <taxon>Bacillati</taxon>
        <taxon>Actinomycetota</taxon>
        <taxon>Actinomycetes</taxon>
        <taxon>Propionibacteriales</taxon>
        <taxon>Propionibacteriaceae</taxon>
        <taxon>Propioniciclava</taxon>
    </lineage>
</organism>
<dbReference type="NCBIfam" id="TIGR00002">
    <property type="entry name" value="S16"/>
    <property type="match status" value="1"/>
</dbReference>
<dbReference type="Gene3D" id="3.30.1320.10">
    <property type="match status" value="1"/>
</dbReference>
<keyword evidence="1 3" id="KW-0689">Ribosomal protein</keyword>
<dbReference type="Pfam" id="PF00886">
    <property type="entry name" value="Ribosomal_S16"/>
    <property type="match status" value="1"/>
</dbReference>
<dbReference type="PANTHER" id="PTHR12919">
    <property type="entry name" value="30S RIBOSOMAL PROTEIN S16"/>
    <property type="match status" value="1"/>
</dbReference>
<dbReference type="EMBL" id="CP115965">
    <property type="protein sequence ID" value="WZW99721.1"/>
    <property type="molecule type" value="Genomic_DNA"/>
</dbReference>
<evidence type="ECO:0000256" key="2">
    <source>
        <dbReference type="ARBA" id="ARBA00023274"/>
    </source>
</evidence>
<dbReference type="SUPFAM" id="SSF54565">
    <property type="entry name" value="Ribosomal protein S16"/>
    <property type="match status" value="1"/>
</dbReference>
<keyword evidence="6" id="KW-1185">Reference proteome</keyword>
<evidence type="ECO:0000256" key="1">
    <source>
        <dbReference type="ARBA" id="ARBA00022980"/>
    </source>
</evidence>
<feature type="compositionally biased region" description="Acidic residues" evidence="4">
    <location>
        <begin position="132"/>
        <end position="154"/>
    </location>
</feature>
<dbReference type="PROSITE" id="PS00732">
    <property type="entry name" value="RIBOSOMAL_S16"/>
    <property type="match status" value="1"/>
</dbReference>
<evidence type="ECO:0000256" key="4">
    <source>
        <dbReference type="SAM" id="MobiDB-lite"/>
    </source>
</evidence>
<evidence type="ECO:0000313" key="6">
    <source>
        <dbReference type="Proteomes" id="UP001434337"/>
    </source>
</evidence>
<dbReference type="NCBIfam" id="NF011093">
    <property type="entry name" value="PRK14520.1"/>
    <property type="match status" value="1"/>
</dbReference>
<dbReference type="GO" id="GO:0005840">
    <property type="term" value="C:ribosome"/>
    <property type="evidence" value="ECO:0007669"/>
    <property type="project" value="UniProtKB-KW"/>
</dbReference>
<dbReference type="Proteomes" id="UP001434337">
    <property type="component" value="Chromosome"/>
</dbReference>
<dbReference type="HAMAP" id="MF_00385">
    <property type="entry name" value="Ribosomal_bS16"/>
    <property type="match status" value="1"/>
</dbReference>
<evidence type="ECO:0000256" key="3">
    <source>
        <dbReference type="HAMAP-Rule" id="MF_00385"/>
    </source>
</evidence>
<reference evidence="5 6" key="1">
    <citation type="journal article" date="2023" name="Environ Microbiome">
        <title>A coral-associated actinobacterium mitigates coral bleaching under heat stress.</title>
        <authorList>
            <person name="Li J."/>
            <person name="Zou Y."/>
            <person name="Li Q."/>
            <person name="Zhang J."/>
            <person name="Bourne D.G."/>
            <person name="Lyu Y."/>
            <person name="Liu C."/>
            <person name="Zhang S."/>
        </authorList>
    </citation>
    <scope>NUCLEOTIDE SEQUENCE [LARGE SCALE GENOMIC DNA]</scope>
    <source>
        <strain evidence="5 6">SCSIO 13291</strain>
    </source>
</reference>
<comment type="similarity">
    <text evidence="3">Belongs to the bacterial ribosomal protein bS16 family.</text>
</comment>